<dbReference type="EMBL" id="HBUE01350424">
    <property type="protein sequence ID" value="CAG6602834.1"/>
    <property type="molecule type" value="Transcribed_RNA"/>
</dbReference>
<proteinExistence type="predicted"/>
<reference evidence="1" key="1">
    <citation type="submission" date="2021-05" db="EMBL/GenBank/DDBJ databases">
        <authorList>
            <person name="Alioto T."/>
            <person name="Alioto T."/>
            <person name="Gomez Garrido J."/>
        </authorList>
    </citation>
    <scope>NUCLEOTIDE SEQUENCE</scope>
</reference>
<dbReference type="EMBL" id="HBUE01243319">
    <property type="protein sequence ID" value="CAG6550538.1"/>
    <property type="molecule type" value="Transcribed_RNA"/>
</dbReference>
<evidence type="ECO:0000313" key="1">
    <source>
        <dbReference type="EMBL" id="CAG6550538.1"/>
    </source>
</evidence>
<dbReference type="EMBL" id="HBUE01350418">
    <property type="protein sequence ID" value="CAG6602832.1"/>
    <property type="molecule type" value="Transcribed_RNA"/>
</dbReference>
<name>A0A8D8N3L8_CULPI</name>
<sequence length="111" mass="12662">MASSTVAIRPSWTCLNTVQTTFRCSSIPLITSHALSIKYCRFKTIAAKLNPDAAQVQKHQHRCLLNRAKDFRSTVPHLPFSRTQSWMSFRLTCLSRVLVNWPESIRVSRSA</sequence>
<organism evidence="1">
    <name type="scientific">Culex pipiens</name>
    <name type="common">House mosquito</name>
    <dbReference type="NCBI Taxonomy" id="7175"/>
    <lineage>
        <taxon>Eukaryota</taxon>
        <taxon>Metazoa</taxon>
        <taxon>Ecdysozoa</taxon>
        <taxon>Arthropoda</taxon>
        <taxon>Hexapoda</taxon>
        <taxon>Insecta</taxon>
        <taxon>Pterygota</taxon>
        <taxon>Neoptera</taxon>
        <taxon>Endopterygota</taxon>
        <taxon>Diptera</taxon>
        <taxon>Nematocera</taxon>
        <taxon>Culicoidea</taxon>
        <taxon>Culicidae</taxon>
        <taxon>Culicinae</taxon>
        <taxon>Culicini</taxon>
        <taxon>Culex</taxon>
        <taxon>Culex</taxon>
    </lineage>
</organism>
<dbReference type="AlphaFoldDB" id="A0A8D8N3L8"/>
<accession>A0A8D8N3L8</accession>
<dbReference type="EMBL" id="HBUE01243325">
    <property type="protein sequence ID" value="CAG6550540.1"/>
    <property type="molecule type" value="Transcribed_RNA"/>
</dbReference>
<dbReference type="EMBL" id="HBUE01243324">
    <property type="protein sequence ID" value="CAG6550539.1"/>
    <property type="molecule type" value="Transcribed_RNA"/>
</dbReference>
<dbReference type="EMBL" id="HBUE01350423">
    <property type="protein sequence ID" value="CAG6602833.1"/>
    <property type="molecule type" value="Transcribed_RNA"/>
</dbReference>
<protein>
    <submittedName>
        <fullName evidence="1">(northern house mosquito) hypothetical protein</fullName>
    </submittedName>
</protein>